<name>A0A067LZB0_BOTB1</name>
<evidence type="ECO:0000256" key="1">
    <source>
        <dbReference type="SAM" id="Phobius"/>
    </source>
</evidence>
<dbReference type="EMBL" id="KL198102">
    <property type="protein sequence ID" value="KDQ07720.1"/>
    <property type="molecule type" value="Genomic_DNA"/>
</dbReference>
<evidence type="ECO:0000313" key="3">
    <source>
        <dbReference type="Proteomes" id="UP000027195"/>
    </source>
</evidence>
<dbReference type="InParanoid" id="A0A067LZB0"/>
<keyword evidence="3" id="KW-1185">Reference proteome</keyword>
<keyword evidence="1" id="KW-0812">Transmembrane</keyword>
<keyword evidence="1" id="KW-0472">Membrane</keyword>
<reference evidence="3" key="1">
    <citation type="journal article" date="2014" name="Proc. Natl. Acad. Sci. U.S.A.">
        <title>Extensive sampling of basidiomycete genomes demonstrates inadequacy of the white-rot/brown-rot paradigm for wood decay fungi.</title>
        <authorList>
            <person name="Riley R."/>
            <person name="Salamov A.A."/>
            <person name="Brown D.W."/>
            <person name="Nagy L.G."/>
            <person name="Floudas D."/>
            <person name="Held B.W."/>
            <person name="Levasseur A."/>
            <person name="Lombard V."/>
            <person name="Morin E."/>
            <person name="Otillar R."/>
            <person name="Lindquist E.A."/>
            <person name="Sun H."/>
            <person name="LaButti K.M."/>
            <person name="Schmutz J."/>
            <person name="Jabbour D."/>
            <person name="Luo H."/>
            <person name="Baker S.E."/>
            <person name="Pisabarro A.G."/>
            <person name="Walton J.D."/>
            <person name="Blanchette R.A."/>
            <person name="Henrissat B."/>
            <person name="Martin F."/>
            <person name="Cullen D."/>
            <person name="Hibbett D.S."/>
            <person name="Grigoriev I.V."/>
        </authorList>
    </citation>
    <scope>NUCLEOTIDE SEQUENCE [LARGE SCALE GENOMIC DNA]</scope>
    <source>
        <strain evidence="3">FD-172 SS1</strain>
    </source>
</reference>
<dbReference type="HOGENOM" id="CLU_1815501_0_0_1"/>
<accession>A0A067LZB0</accession>
<dbReference type="AlphaFoldDB" id="A0A067LZB0"/>
<organism evidence="2 3">
    <name type="scientific">Botryobasidium botryosum (strain FD-172 SS1)</name>
    <dbReference type="NCBI Taxonomy" id="930990"/>
    <lineage>
        <taxon>Eukaryota</taxon>
        <taxon>Fungi</taxon>
        <taxon>Dikarya</taxon>
        <taxon>Basidiomycota</taxon>
        <taxon>Agaricomycotina</taxon>
        <taxon>Agaricomycetes</taxon>
        <taxon>Cantharellales</taxon>
        <taxon>Botryobasidiaceae</taxon>
        <taxon>Botryobasidium</taxon>
    </lineage>
</organism>
<keyword evidence="1" id="KW-1133">Transmembrane helix</keyword>
<sequence>MQTRGENVFGRNRKKRDSYGIVFIFSRLAASVESIGVRVLILFVLLLLVFVGAIATQLIEVHPGLRNIHLILRGLPFLAPRQPLVRSRVGEGASGGGRRWGGPLRRRPVLSVVGERCKRGGRAGEDGVCLRRNARGSVLRCL</sequence>
<gene>
    <name evidence="2" type="ORF">BOTBODRAFT_596191</name>
</gene>
<protein>
    <submittedName>
        <fullName evidence="2">Uncharacterized protein</fullName>
    </submittedName>
</protein>
<proteinExistence type="predicted"/>
<dbReference type="Proteomes" id="UP000027195">
    <property type="component" value="Unassembled WGS sequence"/>
</dbReference>
<feature type="transmembrane region" description="Helical" evidence="1">
    <location>
        <begin position="35"/>
        <end position="59"/>
    </location>
</feature>
<evidence type="ECO:0000313" key="2">
    <source>
        <dbReference type="EMBL" id="KDQ07720.1"/>
    </source>
</evidence>